<feature type="domain" description="Glycosyl transferase family 1" evidence="1">
    <location>
        <begin position="180"/>
        <end position="306"/>
    </location>
</feature>
<dbReference type="RefSeq" id="WP_015529050.1">
    <property type="nucleotide sequence ID" value="NC_021015.1"/>
</dbReference>
<dbReference type="Pfam" id="PF00534">
    <property type="entry name" value="Glycos_transf_1"/>
    <property type="match status" value="1"/>
</dbReference>
<dbReference type="GO" id="GO:0016757">
    <property type="term" value="F:glycosyltransferase activity"/>
    <property type="evidence" value="ECO:0007669"/>
    <property type="project" value="InterPro"/>
</dbReference>
<organism evidence="2 3">
    <name type="scientific">[Ruminococcus] torques L2-14</name>
    <dbReference type="NCBI Taxonomy" id="657313"/>
    <lineage>
        <taxon>Bacteria</taxon>
        <taxon>Bacillati</taxon>
        <taxon>Bacillota</taxon>
        <taxon>Clostridia</taxon>
        <taxon>Lachnospirales</taxon>
        <taxon>Lachnospiraceae</taxon>
        <taxon>Mediterraneibacter</taxon>
    </lineage>
</organism>
<dbReference type="KEGG" id="rto:RTO_19110"/>
<dbReference type="EMBL" id="FP929055">
    <property type="protein sequence ID" value="CBL26462.1"/>
    <property type="molecule type" value="Genomic_DNA"/>
</dbReference>
<dbReference type="HOGENOM" id="CLU_009583_33_0_9"/>
<dbReference type="Gene3D" id="3.40.50.2000">
    <property type="entry name" value="Glycogen Phosphorylase B"/>
    <property type="match status" value="2"/>
</dbReference>
<evidence type="ECO:0000313" key="3">
    <source>
        <dbReference type="Proteomes" id="UP000008956"/>
    </source>
</evidence>
<evidence type="ECO:0000313" key="2">
    <source>
        <dbReference type="EMBL" id="CBL26462.1"/>
    </source>
</evidence>
<dbReference type="Proteomes" id="UP000008956">
    <property type="component" value="Chromosome"/>
</dbReference>
<dbReference type="SUPFAM" id="SSF53756">
    <property type="entry name" value="UDP-Glycosyltransferase/glycogen phosphorylase"/>
    <property type="match status" value="1"/>
</dbReference>
<gene>
    <name evidence="2" type="ORF">RTO_19110</name>
</gene>
<evidence type="ECO:0000259" key="1">
    <source>
        <dbReference type="Pfam" id="PF00534"/>
    </source>
</evidence>
<reference evidence="2 3" key="2">
    <citation type="submission" date="2010-03" db="EMBL/GenBank/DDBJ databases">
        <authorList>
            <person name="Pajon A."/>
        </authorList>
    </citation>
    <scope>NUCLEOTIDE SEQUENCE [LARGE SCALE GENOMIC DNA]</scope>
    <source>
        <strain evidence="2 3">L2-14</strain>
    </source>
</reference>
<dbReference type="PANTHER" id="PTHR45947:SF3">
    <property type="entry name" value="SULFOQUINOVOSYL TRANSFERASE SQD2"/>
    <property type="match status" value="1"/>
</dbReference>
<keyword evidence="2" id="KW-0808">Transferase</keyword>
<dbReference type="InterPro" id="IPR050194">
    <property type="entry name" value="Glycosyltransferase_grp1"/>
</dbReference>
<dbReference type="PANTHER" id="PTHR45947">
    <property type="entry name" value="SULFOQUINOVOSYL TRANSFERASE SQD2"/>
    <property type="match status" value="1"/>
</dbReference>
<dbReference type="InterPro" id="IPR001296">
    <property type="entry name" value="Glyco_trans_1"/>
</dbReference>
<name>D4M5F0_9FIRM</name>
<dbReference type="AlphaFoldDB" id="D4M5F0"/>
<sequence length="365" mass="41755">MNKKILFLIPSLRYNDGIACAIMNYYMSLIESGWIVDFMLVEEGENAWNQQISGRGKIYRLPNVNKYNPVIKRTIETIIRKGDYSIVHVNIPGHVALMTLIAAQRNNVKIRIFHCHNPKNILTIKTSVSTYIYDHLCFPKATHFVACSNSTGVSRFGEREFKVIKNVIDPVKFRFNEASREENREALRMNDNFVVGVVARISAQKNPEFILECFAKFKKLQENAKLIWIGDGEMKPELEVSIDSMGLQNECILLGKKSDVENWYAAMDLFFLPSKFEGLGIVFLEAQCTGLPCLGSTNVPVETEVTDLMYRLDLGKSAEQWAIEMKKISETKLKRHSRAQEFIDAGYTHEATKNDLVEYYNSLIK</sequence>
<dbReference type="PATRIC" id="fig|657313.3.peg.1741"/>
<accession>D4M5F0</accession>
<protein>
    <submittedName>
        <fullName evidence="2">Glycosyltransferase</fullName>
    </submittedName>
</protein>
<proteinExistence type="predicted"/>
<reference evidence="2 3" key="1">
    <citation type="submission" date="2010-03" db="EMBL/GenBank/DDBJ databases">
        <title>The genome sequence of Ruminococcus torques L2-14.</title>
        <authorList>
            <consortium name="metaHIT consortium -- http://www.metahit.eu/"/>
            <person name="Pajon A."/>
            <person name="Turner K."/>
            <person name="Parkhill J."/>
            <person name="Duncan S."/>
            <person name="Flint H."/>
        </authorList>
    </citation>
    <scope>NUCLEOTIDE SEQUENCE [LARGE SCALE GENOMIC DNA]</scope>
    <source>
        <strain evidence="2 3">L2-14</strain>
    </source>
</reference>
<dbReference type="CAZy" id="GT4">
    <property type="family name" value="Glycosyltransferase Family 4"/>
</dbReference>